<feature type="domain" description="HTH araC/xylS-type" evidence="5">
    <location>
        <begin position="255"/>
        <end position="353"/>
    </location>
</feature>
<comment type="caution">
    <text evidence="6">The sequence shown here is derived from an EMBL/GenBank/DDBJ whole genome shotgun (WGS) entry which is preliminary data.</text>
</comment>
<keyword evidence="3" id="KW-0804">Transcription</keyword>
<dbReference type="SUPFAM" id="SSF52317">
    <property type="entry name" value="Class I glutamine amidotransferase-like"/>
    <property type="match status" value="1"/>
</dbReference>
<dbReference type="InterPro" id="IPR002818">
    <property type="entry name" value="DJ-1/PfpI"/>
</dbReference>
<accession>A0ABU9GB25</accession>
<dbReference type="SUPFAM" id="SSF46689">
    <property type="entry name" value="Homeodomain-like"/>
    <property type="match status" value="2"/>
</dbReference>
<dbReference type="Pfam" id="PF01965">
    <property type="entry name" value="DJ-1_PfpI"/>
    <property type="match status" value="1"/>
</dbReference>
<dbReference type="InterPro" id="IPR018062">
    <property type="entry name" value="HTH_AraC-typ_CS"/>
</dbReference>
<dbReference type="Gene3D" id="1.10.10.60">
    <property type="entry name" value="Homeodomain-like"/>
    <property type="match status" value="1"/>
</dbReference>
<evidence type="ECO:0000256" key="2">
    <source>
        <dbReference type="ARBA" id="ARBA00023125"/>
    </source>
</evidence>
<reference evidence="6 7" key="1">
    <citation type="submission" date="2024-02" db="EMBL/GenBank/DDBJ databases">
        <title>Bacteria isolated from the canopy kelp, Nereocystis luetkeana.</title>
        <authorList>
            <person name="Pfister C.A."/>
            <person name="Younker I.T."/>
            <person name="Light S.H."/>
        </authorList>
    </citation>
    <scope>NUCLEOTIDE SEQUENCE [LARGE SCALE GENOMIC DNA]</scope>
    <source>
        <strain evidence="6 7">TI.5.07</strain>
    </source>
</reference>
<evidence type="ECO:0000313" key="6">
    <source>
        <dbReference type="EMBL" id="MEL0615664.1"/>
    </source>
</evidence>
<dbReference type="RefSeq" id="WP_240499605.1">
    <property type="nucleotide sequence ID" value="NZ_CP017114.1"/>
</dbReference>
<dbReference type="Pfam" id="PF12833">
    <property type="entry name" value="HTH_18"/>
    <property type="match status" value="1"/>
</dbReference>
<name>A0ABU9GB25_COBMA</name>
<keyword evidence="1" id="KW-0805">Transcription regulation</keyword>
<evidence type="ECO:0000256" key="4">
    <source>
        <dbReference type="SAM" id="MobiDB-lite"/>
    </source>
</evidence>
<evidence type="ECO:0000259" key="5">
    <source>
        <dbReference type="PROSITE" id="PS01124"/>
    </source>
</evidence>
<dbReference type="PROSITE" id="PS01124">
    <property type="entry name" value="HTH_ARAC_FAMILY_2"/>
    <property type="match status" value="1"/>
</dbReference>
<proteinExistence type="predicted"/>
<dbReference type="GeneID" id="43179175"/>
<gene>
    <name evidence="6" type="ORF">V6243_02385</name>
</gene>
<feature type="compositionally biased region" description="Basic and acidic residues" evidence="4">
    <location>
        <begin position="7"/>
        <end position="16"/>
    </location>
</feature>
<evidence type="ECO:0000256" key="3">
    <source>
        <dbReference type="ARBA" id="ARBA00023163"/>
    </source>
</evidence>
<organism evidence="6 7">
    <name type="scientific">Cobetia marina</name>
    <name type="common">Deleya marina</name>
    <dbReference type="NCBI Taxonomy" id="28258"/>
    <lineage>
        <taxon>Bacteria</taxon>
        <taxon>Pseudomonadati</taxon>
        <taxon>Pseudomonadota</taxon>
        <taxon>Gammaproteobacteria</taxon>
        <taxon>Oceanospirillales</taxon>
        <taxon>Halomonadaceae</taxon>
        <taxon>Cobetia</taxon>
    </lineage>
</organism>
<dbReference type="InterPro" id="IPR029062">
    <property type="entry name" value="Class_I_gatase-like"/>
</dbReference>
<dbReference type="Proteomes" id="UP001378242">
    <property type="component" value="Unassembled WGS sequence"/>
</dbReference>
<dbReference type="InterPro" id="IPR009057">
    <property type="entry name" value="Homeodomain-like_sf"/>
</dbReference>
<keyword evidence="7" id="KW-1185">Reference proteome</keyword>
<dbReference type="PROSITE" id="PS00041">
    <property type="entry name" value="HTH_ARAC_FAMILY_1"/>
    <property type="match status" value="1"/>
</dbReference>
<dbReference type="InterPro" id="IPR052158">
    <property type="entry name" value="INH-QAR"/>
</dbReference>
<keyword evidence="2" id="KW-0238">DNA-binding</keyword>
<sequence>MALTSGRIDRPHDRSHMTSGFSSDSRRAGARSLGPQAGETRQPQTIGFLLLDSFTLISLASAVEPLRMANQLAGRELYRWYTVTLEGMPVRASDGLQVTPDVSAETCPALDMAIVCGGVGIQRAVQRPHVSWLQAQARAGRQLGAVCTGSWALAQAGLLEGHETSIHWECLAAMQEAFPRVPLTTRLFSIDQQRATASGGTAPMDMVLTMIAREHGRELAAGISEMFICDRVRGEQDQQRVPLKHVLGTTQPKLLEIVALMEANLEEPIGLDELAHYVDVSRRQLERLFQRYLHCSPSRYYLKLRLTRARQLLKQTALSIIEVASACGFVSTPHFSKCYREYFGMPPRDERIGGERQPGVSDVPCRADVDHQLHGVASLEGVLHGAIHQSLSQTTASSPLHTAAESPVSSAILALANARGEPTYASVRL</sequence>
<dbReference type="InterPro" id="IPR018060">
    <property type="entry name" value="HTH_AraC"/>
</dbReference>
<dbReference type="CDD" id="cd03136">
    <property type="entry name" value="GATase1_AraC_ArgR_like"/>
    <property type="match status" value="1"/>
</dbReference>
<protein>
    <submittedName>
        <fullName evidence="6">GlxA family transcriptional regulator</fullName>
    </submittedName>
</protein>
<evidence type="ECO:0000313" key="7">
    <source>
        <dbReference type="Proteomes" id="UP001378242"/>
    </source>
</evidence>
<dbReference type="Gene3D" id="3.40.50.880">
    <property type="match status" value="1"/>
</dbReference>
<dbReference type="PANTHER" id="PTHR43130:SF3">
    <property type="entry name" value="HTH-TYPE TRANSCRIPTIONAL REGULATOR RV1931C"/>
    <property type="match status" value="1"/>
</dbReference>
<evidence type="ECO:0000256" key="1">
    <source>
        <dbReference type="ARBA" id="ARBA00023015"/>
    </source>
</evidence>
<dbReference type="EMBL" id="JBAKAP010000002">
    <property type="protein sequence ID" value="MEL0615664.1"/>
    <property type="molecule type" value="Genomic_DNA"/>
</dbReference>
<dbReference type="PANTHER" id="PTHR43130">
    <property type="entry name" value="ARAC-FAMILY TRANSCRIPTIONAL REGULATOR"/>
    <property type="match status" value="1"/>
</dbReference>
<dbReference type="SMART" id="SM00342">
    <property type="entry name" value="HTH_ARAC"/>
    <property type="match status" value="1"/>
</dbReference>
<feature type="region of interest" description="Disordered" evidence="4">
    <location>
        <begin position="1"/>
        <end position="40"/>
    </location>
</feature>